<proteinExistence type="predicted"/>
<dbReference type="InterPro" id="IPR002939">
    <property type="entry name" value="DnaJ_C"/>
</dbReference>
<dbReference type="Gene3D" id="2.60.260.20">
    <property type="entry name" value="Urease metallochaperone UreE, N-terminal domain"/>
    <property type="match status" value="1"/>
</dbReference>
<dbReference type="PANTHER" id="PTHR43096:SF36">
    <property type="entry name" value="CHAPERONE PROTEIN DNAJ 1, MITOCHONDRIAL"/>
    <property type="match status" value="1"/>
</dbReference>
<dbReference type="SUPFAM" id="SSF49493">
    <property type="entry name" value="HSP40/DnaJ peptide-binding domain"/>
    <property type="match status" value="1"/>
</dbReference>
<evidence type="ECO:0000259" key="1">
    <source>
        <dbReference type="Pfam" id="PF01556"/>
    </source>
</evidence>
<name>A0ABU6VL28_9FABA</name>
<keyword evidence="3" id="KW-1185">Reference proteome</keyword>
<protein>
    <recommendedName>
        <fullName evidence="1">Chaperone DnaJ C-terminal domain-containing protein</fullName>
    </recommendedName>
</protein>
<dbReference type="PANTHER" id="PTHR43096">
    <property type="entry name" value="DNAJ HOMOLOG 1, MITOCHONDRIAL-RELATED"/>
    <property type="match status" value="1"/>
</dbReference>
<organism evidence="2 3">
    <name type="scientific">Stylosanthes scabra</name>
    <dbReference type="NCBI Taxonomy" id="79078"/>
    <lineage>
        <taxon>Eukaryota</taxon>
        <taxon>Viridiplantae</taxon>
        <taxon>Streptophyta</taxon>
        <taxon>Embryophyta</taxon>
        <taxon>Tracheophyta</taxon>
        <taxon>Spermatophyta</taxon>
        <taxon>Magnoliopsida</taxon>
        <taxon>eudicotyledons</taxon>
        <taxon>Gunneridae</taxon>
        <taxon>Pentapetalae</taxon>
        <taxon>rosids</taxon>
        <taxon>fabids</taxon>
        <taxon>Fabales</taxon>
        <taxon>Fabaceae</taxon>
        <taxon>Papilionoideae</taxon>
        <taxon>50 kb inversion clade</taxon>
        <taxon>dalbergioids sensu lato</taxon>
        <taxon>Dalbergieae</taxon>
        <taxon>Pterocarpus clade</taxon>
        <taxon>Stylosanthes</taxon>
    </lineage>
</organism>
<dbReference type="Proteomes" id="UP001341840">
    <property type="component" value="Unassembled WGS sequence"/>
</dbReference>
<sequence length="161" mass="18463">MRTFPLKIFVLNGVTNLACFMPSSPSPSHKVFTLAMVIFCKTACFVPTRFNIVLFCSPQIPKGVQPGQLLVLRGKGLPKHGYLVHHGDQYVRFRINFPTKINERQRAILEELAKEEIKQENHSTFEGNWWQQIIEHLNSPNIMVELSVLILILVLMHKILS</sequence>
<dbReference type="Pfam" id="PF01556">
    <property type="entry name" value="DnaJ_C"/>
    <property type="match status" value="1"/>
</dbReference>
<reference evidence="2 3" key="1">
    <citation type="journal article" date="2023" name="Plants (Basel)">
        <title>Bridging the Gap: Combining Genomics and Transcriptomics Approaches to Understand Stylosanthes scabra, an Orphan Legume from the Brazilian Caatinga.</title>
        <authorList>
            <person name="Ferreira-Neto J.R.C."/>
            <person name="da Silva M.D."/>
            <person name="Binneck E."/>
            <person name="de Melo N.F."/>
            <person name="da Silva R.H."/>
            <person name="de Melo A.L.T.M."/>
            <person name="Pandolfi V."/>
            <person name="Bustamante F.O."/>
            <person name="Brasileiro-Vidal A.C."/>
            <person name="Benko-Iseppon A.M."/>
        </authorList>
    </citation>
    <scope>NUCLEOTIDE SEQUENCE [LARGE SCALE GENOMIC DNA]</scope>
    <source>
        <tissue evidence="2">Leaves</tissue>
    </source>
</reference>
<evidence type="ECO:0000313" key="2">
    <source>
        <dbReference type="EMBL" id="MED6173991.1"/>
    </source>
</evidence>
<comment type="caution">
    <text evidence="2">The sequence shown here is derived from an EMBL/GenBank/DDBJ whole genome shotgun (WGS) entry which is preliminary data.</text>
</comment>
<evidence type="ECO:0000313" key="3">
    <source>
        <dbReference type="Proteomes" id="UP001341840"/>
    </source>
</evidence>
<feature type="domain" description="Chaperone DnaJ C-terminal" evidence="1">
    <location>
        <begin position="55"/>
        <end position="98"/>
    </location>
</feature>
<dbReference type="EMBL" id="JASCZI010151672">
    <property type="protein sequence ID" value="MED6173991.1"/>
    <property type="molecule type" value="Genomic_DNA"/>
</dbReference>
<dbReference type="InterPro" id="IPR008971">
    <property type="entry name" value="HSP40/DnaJ_pept-bd"/>
</dbReference>
<gene>
    <name evidence="2" type="ORF">PIB30_064817</name>
</gene>
<accession>A0ABU6VL28</accession>